<sequence>MLPKDLKFSLKEPDGKISPLIVSRKYQEPTENQSSDFRPTLRDYITHFERLELEFSEIWLISFLDGSLSTTGVSGDTFSSQTSHLQPKNSNLSSNFDPTFQKIFGPGFSVATTSSINTGSQSLPFSSGPYVNPFVLKEPLGSQQNSSILSKSFEPPISTACFGLEIPQNDKSLACDLPICSVGEPFKFDITQAQSIPLISVTSTTPKLPESSVSFNPFQFNPSSTSVFDPSSLKLPESSVSFSPFQFNPSSTSVFNPSTLKLPESSLSFKPFQFNPSSTSIFDTSNLKLPESSVSFNPFQFNPSSNPNFDPSALKLPESSVSFNPIQPSGSSKVEAEGDEEYEDMPKVVEEEDTDAKESLFFSKCVLYMLTETDDGSRKEWTKKGVGTAYVQKKSGHSHVFVRADVSTGLLLLNTMLSDKSKLELKTSKRVCFVSVLSEEELRMTMLSFTAESDAQSFIEAVNKCFMDS</sequence>
<dbReference type="InterPro" id="IPR011993">
    <property type="entry name" value="PH-like_dom_sf"/>
</dbReference>
<evidence type="ECO:0000313" key="2">
    <source>
        <dbReference type="Proteomes" id="UP000515154"/>
    </source>
</evidence>
<dbReference type="Proteomes" id="UP000515154">
    <property type="component" value="Unplaced"/>
</dbReference>
<dbReference type="RefSeq" id="XP_029654449.1">
    <property type="nucleotide sequence ID" value="XM_029798589.1"/>
</dbReference>
<accession>A0A6P7TQF9</accession>
<gene>
    <name evidence="3" type="primary">LOC115227878</name>
</gene>
<evidence type="ECO:0000256" key="1">
    <source>
        <dbReference type="SAM" id="MobiDB-lite"/>
    </source>
</evidence>
<reference evidence="3" key="1">
    <citation type="submission" date="2025-08" db="UniProtKB">
        <authorList>
            <consortium name="RefSeq"/>
        </authorList>
    </citation>
    <scope>IDENTIFICATION</scope>
</reference>
<feature type="compositionally biased region" description="Polar residues" evidence="1">
    <location>
        <begin position="320"/>
        <end position="332"/>
    </location>
</feature>
<protein>
    <submittedName>
        <fullName evidence="3">DNA-directed RNA polymerase II subunit RPB1-like</fullName>
    </submittedName>
</protein>
<name>A0A6P7TQF9_9MOLL</name>
<proteinExistence type="predicted"/>
<dbReference type="KEGG" id="osn:115227878"/>
<feature type="region of interest" description="Disordered" evidence="1">
    <location>
        <begin position="320"/>
        <end position="340"/>
    </location>
</feature>
<dbReference type="AlphaFoldDB" id="A0A6P7TQF9"/>
<evidence type="ECO:0000313" key="3">
    <source>
        <dbReference type="RefSeq" id="XP_029654449.1"/>
    </source>
</evidence>
<organism evidence="2 3">
    <name type="scientific">Octopus sinensis</name>
    <name type="common">East Asian common octopus</name>
    <dbReference type="NCBI Taxonomy" id="2607531"/>
    <lineage>
        <taxon>Eukaryota</taxon>
        <taxon>Metazoa</taxon>
        <taxon>Spiralia</taxon>
        <taxon>Lophotrochozoa</taxon>
        <taxon>Mollusca</taxon>
        <taxon>Cephalopoda</taxon>
        <taxon>Coleoidea</taxon>
        <taxon>Octopodiformes</taxon>
        <taxon>Octopoda</taxon>
        <taxon>Incirrata</taxon>
        <taxon>Octopodidae</taxon>
        <taxon>Octopus</taxon>
    </lineage>
</organism>
<dbReference type="Gene3D" id="2.30.29.30">
    <property type="entry name" value="Pleckstrin-homology domain (PH domain)/Phosphotyrosine-binding domain (PTB)"/>
    <property type="match status" value="1"/>
</dbReference>
<dbReference type="SUPFAM" id="SSF50729">
    <property type="entry name" value="PH domain-like"/>
    <property type="match status" value="1"/>
</dbReference>
<keyword evidence="2" id="KW-1185">Reference proteome</keyword>